<gene>
    <name evidence="1" type="ORF">PG2T_11920</name>
</gene>
<dbReference type="KEGG" id="gbi:PG2T_11920"/>
<evidence type="ECO:0008006" key="3">
    <source>
        <dbReference type="Google" id="ProtNLM"/>
    </source>
</evidence>
<evidence type="ECO:0000313" key="2">
    <source>
        <dbReference type="Proteomes" id="UP000092952"/>
    </source>
</evidence>
<keyword evidence="2" id="KW-1185">Reference proteome</keyword>
<dbReference type="Proteomes" id="UP000092952">
    <property type="component" value="Chromosome"/>
</dbReference>
<dbReference type="OrthoDB" id="8374021at2"/>
<dbReference type="STRING" id="1810504.PG2T_11920"/>
<proteinExistence type="predicted"/>
<protein>
    <recommendedName>
        <fullName evidence="3">Zinc-finger domain-containing protein</fullName>
    </recommendedName>
</protein>
<dbReference type="AlphaFoldDB" id="A0A1B1YVY6"/>
<dbReference type="InParanoid" id="A0A1B1YVY6"/>
<sequence>MLDCREATGLMSQARERHLSLRERVALRLHWAMCSACRRFDRQMDVLRAAARRFASRSD</sequence>
<name>A0A1B1YVY6_9GAMM</name>
<accession>A0A1B1YVY6</accession>
<organism evidence="1 2">
    <name type="scientific">Immundisolibacter cernigliae</name>
    <dbReference type="NCBI Taxonomy" id="1810504"/>
    <lineage>
        <taxon>Bacteria</taxon>
        <taxon>Pseudomonadati</taxon>
        <taxon>Pseudomonadota</taxon>
        <taxon>Gammaproteobacteria</taxon>
        <taxon>Immundisolibacterales</taxon>
        <taxon>Immundisolibacteraceae</taxon>
        <taxon>Immundisolibacter</taxon>
    </lineage>
</organism>
<evidence type="ECO:0000313" key="1">
    <source>
        <dbReference type="EMBL" id="ANX04803.1"/>
    </source>
</evidence>
<dbReference type="EMBL" id="CP014671">
    <property type="protein sequence ID" value="ANX04803.1"/>
    <property type="molecule type" value="Genomic_DNA"/>
</dbReference>
<reference evidence="2" key="1">
    <citation type="submission" date="2016-03" db="EMBL/GenBank/DDBJ databases">
        <title>Complete genome sequence of Solimmundus cernigliae, representing a novel lineage of polycyclic aromatic hydrocarbon degraders within the Gammaproteobacteria.</title>
        <authorList>
            <person name="Singleton D.R."/>
            <person name="Dickey A.N."/>
            <person name="Scholl E.H."/>
            <person name="Wright F.A."/>
            <person name="Aitken M.D."/>
        </authorList>
    </citation>
    <scope>NUCLEOTIDE SEQUENCE [LARGE SCALE GENOMIC DNA]</scope>
    <source>
        <strain evidence="2">TR3.2</strain>
    </source>
</reference>